<dbReference type="InterPro" id="IPR038527">
    <property type="entry name" value="HupH_C_sf"/>
</dbReference>
<evidence type="ECO:0000256" key="2">
    <source>
        <dbReference type="SAM" id="MobiDB-lite"/>
    </source>
</evidence>
<dbReference type="RefSeq" id="WP_138987501.1">
    <property type="nucleotide sequence ID" value="NZ_CP043869.1"/>
</dbReference>
<feature type="domain" description="HupH hydrogenase expression protein C-terminal" evidence="3">
    <location>
        <begin position="170"/>
        <end position="288"/>
    </location>
</feature>
<evidence type="ECO:0000256" key="1">
    <source>
        <dbReference type="ARBA" id="ARBA00010832"/>
    </source>
</evidence>
<protein>
    <submittedName>
        <fullName evidence="4">Hydrogenase expression/formation protein</fullName>
    </submittedName>
</protein>
<proteinExistence type="inferred from homology"/>
<comment type="similarity">
    <text evidence="1">Belongs to the HupH/HyaF family.</text>
</comment>
<dbReference type="Proteomes" id="UP000324760">
    <property type="component" value="Chromosome"/>
</dbReference>
<evidence type="ECO:0000313" key="4">
    <source>
        <dbReference type="EMBL" id="QEQ97190.1"/>
    </source>
</evidence>
<feature type="region of interest" description="Disordered" evidence="2">
    <location>
        <begin position="1"/>
        <end position="20"/>
    </location>
</feature>
<dbReference type="KEGG" id="ncu:F0U83_10965"/>
<name>A0A5P1RC34_9GAMM</name>
<accession>A0A5P1RC34</accession>
<sequence length="290" mass="31646">MNREIPLFNMPIGPGSQQDKDDLVLDYMPMPNDMASYHMPILPEPEELETCPHTIALLELLQDDLNHYQVGQPSIEHSLEAIPPVDLITLNQILGEGEVSAVILGSSGEKTQIQETVLAGVWRLRQFDSAGELIKDTLEVADIPQCVHQTAFETAAPLVVGAVEIGADLLNAPSVLVELSDVSARMQESQDQVPPHVINLSLLPFSPNDQGFLAEQLGVGPVTILSRGYGNCRITSTASCLIWRVQYFNSTDQLILDTIEVSAMPQVACAAQEDIDDSAVRLSEIREVLV</sequence>
<feature type="domain" description="HupH hydrogenase expression protein C-terminal" evidence="3">
    <location>
        <begin position="56"/>
        <end position="150"/>
    </location>
</feature>
<dbReference type="InterPro" id="IPR006894">
    <property type="entry name" value="HupH_Hydgase_express_prot_C"/>
</dbReference>
<gene>
    <name evidence="4" type="ORF">F0U83_10965</name>
</gene>
<evidence type="ECO:0000259" key="3">
    <source>
        <dbReference type="Pfam" id="PF04809"/>
    </source>
</evidence>
<dbReference type="Pfam" id="PF04809">
    <property type="entry name" value="HupH_C"/>
    <property type="match status" value="2"/>
</dbReference>
<dbReference type="Gene3D" id="3.30.1370.140">
    <property type="entry name" value="HupH hydrogenase expression protein, C-terminal domain"/>
    <property type="match status" value="2"/>
</dbReference>
<dbReference type="EMBL" id="CP043869">
    <property type="protein sequence ID" value="QEQ97190.1"/>
    <property type="molecule type" value="Genomic_DNA"/>
</dbReference>
<evidence type="ECO:0000313" key="5">
    <source>
        <dbReference type="Proteomes" id="UP000324760"/>
    </source>
</evidence>
<dbReference type="AlphaFoldDB" id="A0A5P1RC34"/>
<keyword evidence="5" id="KW-1185">Reference proteome</keyword>
<reference evidence="4 5" key="1">
    <citation type="journal article" date="2019" name="Biochem. Eng. J.">
        <title>Metabolic engineering of the marine bacteria Neptunomonas concharum for the production of acetoin and meso-2,3-butanediol from acetate.</title>
        <authorList>
            <person name="Li W."/>
            <person name="Pu N."/>
            <person name="Liu C.-X."/>
            <person name="Yuan Q.-P."/>
            <person name="Li Z.-J."/>
        </authorList>
    </citation>
    <scope>NUCLEOTIDE SEQUENCE [LARGE SCALE GENOMIC DNA]</scope>
    <source>
        <strain evidence="4 5">JCM17730</strain>
    </source>
</reference>
<organism evidence="4 5">
    <name type="scientific">Neptunomonas concharum</name>
    <dbReference type="NCBI Taxonomy" id="1031538"/>
    <lineage>
        <taxon>Bacteria</taxon>
        <taxon>Pseudomonadati</taxon>
        <taxon>Pseudomonadota</taxon>
        <taxon>Gammaproteobacteria</taxon>
        <taxon>Oceanospirillales</taxon>
        <taxon>Oceanospirillaceae</taxon>
        <taxon>Neptunomonas</taxon>
    </lineage>
</organism>
<dbReference type="OrthoDB" id="6560677at2"/>